<feature type="region of interest" description="Disordered" evidence="1">
    <location>
        <begin position="472"/>
        <end position="536"/>
    </location>
</feature>
<reference evidence="2 3" key="1">
    <citation type="journal article" date="2019" name="Nat. Ecol. Evol.">
        <title>Megaphylogeny resolves global patterns of mushroom evolution.</title>
        <authorList>
            <person name="Varga T."/>
            <person name="Krizsan K."/>
            <person name="Foldi C."/>
            <person name="Dima B."/>
            <person name="Sanchez-Garcia M."/>
            <person name="Sanchez-Ramirez S."/>
            <person name="Szollosi G.J."/>
            <person name="Szarkandi J.G."/>
            <person name="Papp V."/>
            <person name="Albert L."/>
            <person name="Andreopoulos W."/>
            <person name="Angelini C."/>
            <person name="Antonin V."/>
            <person name="Barry K.W."/>
            <person name="Bougher N.L."/>
            <person name="Buchanan P."/>
            <person name="Buyck B."/>
            <person name="Bense V."/>
            <person name="Catcheside P."/>
            <person name="Chovatia M."/>
            <person name="Cooper J."/>
            <person name="Damon W."/>
            <person name="Desjardin D."/>
            <person name="Finy P."/>
            <person name="Geml J."/>
            <person name="Haridas S."/>
            <person name="Hughes K."/>
            <person name="Justo A."/>
            <person name="Karasinski D."/>
            <person name="Kautmanova I."/>
            <person name="Kiss B."/>
            <person name="Kocsube S."/>
            <person name="Kotiranta H."/>
            <person name="LaButti K.M."/>
            <person name="Lechner B.E."/>
            <person name="Liimatainen K."/>
            <person name="Lipzen A."/>
            <person name="Lukacs Z."/>
            <person name="Mihaltcheva S."/>
            <person name="Morgado L.N."/>
            <person name="Niskanen T."/>
            <person name="Noordeloos M.E."/>
            <person name="Ohm R.A."/>
            <person name="Ortiz-Santana B."/>
            <person name="Ovrebo C."/>
            <person name="Racz N."/>
            <person name="Riley R."/>
            <person name="Savchenko A."/>
            <person name="Shiryaev A."/>
            <person name="Soop K."/>
            <person name="Spirin V."/>
            <person name="Szebenyi C."/>
            <person name="Tomsovsky M."/>
            <person name="Tulloss R.E."/>
            <person name="Uehling J."/>
            <person name="Grigoriev I.V."/>
            <person name="Vagvolgyi C."/>
            <person name="Papp T."/>
            <person name="Martin F.M."/>
            <person name="Miettinen O."/>
            <person name="Hibbett D.S."/>
            <person name="Nagy L.G."/>
        </authorList>
    </citation>
    <scope>NUCLEOTIDE SEQUENCE [LARGE SCALE GENOMIC DNA]</scope>
    <source>
        <strain evidence="2 3">OMC1185</strain>
    </source>
</reference>
<feature type="compositionally biased region" description="Low complexity" evidence="1">
    <location>
        <begin position="510"/>
        <end position="522"/>
    </location>
</feature>
<dbReference type="AlphaFoldDB" id="A0A5C3NAL0"/>
<evidence type="ECO:0000313" key="2">
    <source>
        <dbReference type="EMBL" id="TFK54055.1"/>
    </source>
</evidence>
<feature type="region of interest" description="Disordered" evidence="1">
    <location>
        <begin position="293"/>
        <end position="323"/>
    </location>
</feature>
<gene>
    <name evidence="2" type="ORF">OE88DRAFT_1805870</name>
</gene>
<evidence type="ECO:0000256" key="1">
    <source>
        <dbReference type="SAM" id="MobiDB-lite"/>
    </source>
</evidence>
<dbReference type="Proteomes" id="UP000305948">
    <property type="component" value="Unassembled WGS sequence"/>
</dbReference>
<feature type="region of interest" description="Disordered" evidence="1">
    <location>
        <begin position="112"/>
        <end position="133"/>
    </location>
</feature>
<feature type="compositionally biased region" description="Basic and acidic residues" evidence="1">
    <location>
        <begin position="298"/>
        <end position="323"/>
    </location>
</feature>
<protein>
    <submittedName>
        <fullName evidence="2">Uncharacterized protein</fullName>
    </submittedName>
</protein>
<feature type="compositionally biased region" description="Low complexity" evidence="1">
    <location>
        <begin position="112"/>
        <end position="132"/>
    </location>
</feature>
<dbReference type="STRING" id="5364.A0A5C3NAL0"/>
<evidence type="ECO:0000313" key="3">
    <source>
        <dbReference type="Proteomes" id="UP000305948"/>
    </source>
</evidence>
<sequence>MDYSGVYINGQGMVAYETSSVRDSLPPVFSDLSNDATASSILPIPSFTPSVPFWKAPAAQADLPSTSSFPSTLYGPATAPHASKSISKADTPTAVAEALLLLHSRCTIPITHSSTSTASSPLPTSLPNSHTSGAATNELDAEVEVTPGVRADGKWTSKHPEVARWVRKAGRHGIVPNLLEIVSPPRDFRVWALAALEVEQQPRHPAHWVLWHNDMRDVTMAVILEELCPKGAGSPASTTNPRIHSHHANVWCLTRAFIGNYLWRIRQSIRQTQAVPKEWWYDAAAEAFDESNLKKRKRDDEKEEAARKRAKIEADKKAAEAARPKITLSRLRPRTTTANNSGLMPASDRVTRAGARAGAVAVVVVRPSEEADTIAASRSETVVSTDVGGSTVVEVMTPGKEETDEEEVEVIKTPDADEEGACAWLGEHTLEKPVAQEAVVEEKKKTSRARGKRVCAPRCSNLRKEEAIVAPVASLQPNADRVQTAPSPSPAPQATSKKSVERTRRKSQKALEAADAAAGAPRRSARAKRAAVSASK</sequence>
<accession>A0A5C3NAL0</accession>
<dbReference type="OrthoDB" id="10645249at2759"/>
<organism evidence="2 3">
    <name type="scientific">Heliocybe sulcata</name>
    <dbReference type="NCBI Taxonomy" id="5364"/>
    <lineage>
        <taxon>Eukaryota</taxon>
        <taxon>Fungi</taxon>
        <taxon>Dikarya</taxon>
        <taxon>Basidiomycota</taxon>
        <taxon>Agaricomycotina</taxon>
        <taxon>Agaricomycetes</taxon>
        <taxon>Gloeophyllales</taxon>
        <taxon>Gloeophyllaceae</taxon>
        <taxon>Heliocybe</taxon>
    </lineage>
</organism>
<name>A0A5C3NAL0_9AGAM</name>
<dbReference type="EMBL" id="ML213506">
    <property type="protein sequence ID" value="TFK54055.1"/>
    <property type="molecule type" value="Genomic_DNA"/>
</dbReference>
<keyword evidence="3" id="KW-1185">Reference proteome</keyword>
<proteinExistence type="predicted"/>